<evidence type="ECO:0000256" key="2">
    <source>
        <dbReference type="ARBA" id="ARBA00004651"/>
    </source>
</evidence>
<evidence type="ECO:0000256" key="7">
    <source>
        <dbReference type="ARBA" id="ARBA00022723"/>
    </source>
</evidence>
<keyword evidence="7" id="KW-0479">Metal-binding</keyword>
<gene>
    <name evidence="15" type="ORF">HOP12_07410</name>
</gene>
<comment type="similarity">
    <text evidence="3">Belongs to the peptidase M50B family.</text>
</comment>
<comment type="caution">
    <text evidence="15">The sequence shown here is derived from an EMBL/GenBank/DDBJ whole genome shotgun (WGS) entry which is preliminary data.</text>
</comment>
<comment type="subcellular location">
    <subcellularLocation>
        <location evidence="2">Cell membrane</location>
        <topology evidence="2">Multi-pass membrane protein</topology>
    </subcellularLocation>
</comment>
<evidence type="ECO:0000256" key="9">
    <source>
        <dbReference type="ARBA" id="ARBA00022833"/>
    </source>
</evidence>
<dbReference type="Proteomes" id="UP000580839">
    <property type="component" value="Unassembled WGS sequence"/>
</dbReference>
<proteinExistence type="inferred from homology"/>
<dbReference type="GO" id="GO:0005886">
    <property type="term" value="C:plasma membrane"/>
    <property type="evidence" value="ECO:0007669"/>
    <property type="project" value="UniProtKB-SubCell"/>
</dbReference>
<evidence type="ECO:0000256" key="10">
    <source>
        <dbReference type="ARBA" id="ARBA00022989"/>
    </source>
</evidence>
<evidence type="ECO:0000256" key="6">
    <source>
        <dbReference type="ARBA" id="ARBA00022692"/>
    </source>
</evidence>
<feature type="domain" description="Peptidase M50" evidence="14">
    <location>
        <begin position="119"/>
        <end position="184"/>
    </location>
</feature>
<dbReference type="Pfam" id="PF02163">
    <property type="entry name" value="Peptidase_M50"/>
    <property type="match status" value="1"/>
</dbReference>
<keyword evidence="11" id="KW-0482">Metalloprotease</keyword>
<evidence type="ECO:0000256" key="1">
    <source>
        <dbReference type="ARBA" id="ARBA00001947"/>
    </source>
</evidence>
<dbReference type="AlphaFoldDB" id="A0A849SJY1"/>
<accession>A0A849SJY1</accession>
<evidence type="ECO:0000256" key="4">
    <source>
        <dbReference type="ARBA" id="ARBA00022475"/>
    </source>
</evidence>
<reference evidence="15 16" key="1">
    <citation type="submission" date="2020-04" db="EMBL/GenBank/DDBJ databases">
        <title>Metagenomic profiling of ammonia- and methane-oxidizing microorganisms in a Dutch drinking water treatment plant.</title>
        <authorList>
            <person name="Poghosyan L."/>
            <person name="Leucker S."/>
        </authorList>
    </citation>
    <scope>NUCLEOTIDE SEQUENCE [LARGE SCALE GENOMIC DNA]</scope>
    <source>
        <strain evidence="15">S-RSF-IL-03</strain>
    </source>
</reference>
<keyword evidence="5 15" id="KW-0645">Protease</keyword>
<feature type="transmembrane region" description="Helical" evidence="13">
    <location>
        <begin position="95"/>
        <end position="116"/>
    </location>
</feature>
<sequence>MPFDPDVLLAVPVLVLSVVVHECAHGVAALWCGDPTARDSGRLTLNPLRHIDPIGSLLLPGVLLLLKSPFLFAWAKPVPIEASRLRQPRNDMVKVAMAGPLSNALLALAFALLARVAPEQGLFAPLRVMGLIGVIANCALGLFNLLPIPPLDGSWLLMRFLPFRHVRAIQRFRLAGLAVVAVLLAVPAISRVVFMGPLEAVVSLYLTAVGLSPGEVLS</sequence>
<dbReference type="InterPro" id="IPR008915">
    <property type="entry name" value="Peptidase_M50"/>
</dbReference>
<evidence type="ECO:0000256" key="3">
    <source>
        <dbReference type="ARBA" id="ARBA00007931"/>
    </source>
</evidence>
<feature type="transmembrane region" description="Helical" evidence="13">
    <location>
        <begin position="172"/>
        <end position="194"/>
    </location>
</feature>
<organism evidence="15 16">
    <name type="scientific">Eiseniibacteriota bacterium</name>
    <dbReference type="NCBI Taxonomy" id="2212470"/>
    <lineage>
        <taxon>Bacteria</taxon>
        <taxon>Candidatus Eiseniibacteriota</taxon>
    </lineage>
</organism>
<evidence type="ECO:0000256" key="5">
    <source>
        <dbReference type="ARBA" id="ARBA00022670"/>
    </source>
</evidence>
<feature type="transmembrane region" description="Helical" evidence="13">
    <location>
        <begin position="128"/>
        <end position="151"/>
    </location>
</feature>
<keyword evidence="6 13" id="KW-0812">Transmembrane</keyword>
<evidence type="ECO:0000256" key="8">
    <source>
        <dbReference type="ARBA" id="ARBA00022801"/>
    </source>
</evidence>
<dbReference type="PANTHER" id="PTHR35864:SF1">
    <property type="entry name" value="ZINC METALLOPROTEASE YWHC-RELATED"/>
    <property type="match status" value="1"/>
</dbReference>
<keyword evidence="12 13" id="KW-0472">Membrane</keyword>
<dbReference type="CDD" id="cd06158">
    <property type="entry name" value="S2P-M50_like_1"/>
    <property type="match status" value="1"/>
</dbReference>
<evidence type="ECO:0000256" key="11">
    <source>
        <dbReference type="ARBA" id="ARBA00023049"/>
    </source>
</evidence>
<dbReference type="InterPro" id="IPR052348">
    <property type="entry name" value="Metallopeptidase_M50B"/>
</dbReference>
<evidence type="ECO:0000313" key="15">
    <source>
        <dbReference type="EMBL" id="NOT33983.1"/>
    </source>
</evidence>
<dbReference type="PANTHER" id="PTHR35864">
    <property type="entry name" value="ZINC METALLOPROTEASE MJ0611-RELATED"/>
    <property type="match status" value="1"/>
</dbReference>
<dbReference type="InterPro" id="IPR044537">
    <property type="entry name" value="Rip2-like"/>
</dbReference>
<dbReference type="GO" id="GO:0046872">
    <property type="term" value="F:metal ion binding"/>
    <property type="evidence" value="ECO:0007669"/>
    <property type="project" value="UniProtKB-KW"/>
</dbReference>
<comment type="cofactor">
    <cofactor evidence="1">
        <name>Zn(2+)</name>
        <dbReference type="ChEBI" id="CHEBI:29105"/>
    </cofactor>
</comment>
<keyword evidence="10 13" id="KW-1133">Transmembrane helix</keyword>
<evidence type="ECO:0000313" key="16">
    <source>
        <dbReference type="Proteomes" id="UP000580839"/>
    </source>
</evidence>
<dbReference type="EMBL" id="JABFRW010000086">
    <property type="protein sequence ID" value="NOT33983.1"/>
    <property type="molecule type" value="Genomic_DNA"/>
</dbReference>
<keyword evidence="9" id="KW-0862">Zinc</keyword>
<evidence type="ECO:0000256" key="13">
    <source>
        <dbReference type="SAM" id="Phobius"/>
    </source>
</evidence>
<evidence type="ECO:0000259" key="14">
    <source>
        <dbReference type="Pfam" id="PF02163"/>
    </source>
</evidence>
<dbReference type="GO" id="GO:0006508">
    <property type="term" value="P:proteolysis"/>
    <property type="evidence" value="ECO:0007669"/>
    <property type="project" value="UniProtKB-KW"/>
</dbReference>
<keyword evidence="4" id="KW-1003">Cell membrane</keyword>
<keyword evidence="8" id="KW-0378">Hydrolase</keyword>
<protein>
    <submittedName>
        <fullName evidence="15">Site-2 protease family protein</fullName>
    </submittedName>
</protein>
<name>A0A849SJY1_UNCEI</name>
<dbReference type="GO" id="GO:0008237">
    <property type="term" value="F:metallopeptidase activity"/>
    <property type="evidence" value="ECO:0007669"/>
    <property type="project" value="UniProtKB-KW"/>
</dbReference>
<evidence type="ECO:0000256" key="12">
    <source>
        <dbReference type="ARBA" id="ARBA00023136"/>
    </source>
</evidence>
<feature type="transmembrane region" description="Helical" evidence="13">
    <location>
        <begin position="53"/>
        <end position="74"/>
    </location>
</feature>